<evidence type="ECO:0000313" key="1">
    <source>
        <dbReference type="Proteomes" id="UP000887565"/>
    </source>
</evidence>
<organism evidence="1 2">
    <name type="scientific">Romanomermis culicivorax</name>
    <name type="common">Nematode worm</name>
    <dbReference type="NCBI Taxonomy" id="13658"/>
    <lineage>
        <taxon>Eukaryota</taxon>
        <taxon>Metazoa</taxon>
        <taxon>Ecdysozoa</taxon>
        <taxon>Nematoda</taxon>
        <taxon>Enoplea</taxon>
        <taxon>Dorylaimia</taxon>
        <taxon>Mermithida</taxon>
        <taxon>Mermithoidea</taxon>
        <taxon>Mermithidae</taxon>
        <taxon>Romanomermis</taxon>
    </lineage>
</organism>
<keyword evidence="1" id="KW-1185">Reference proteome</keyword>
<dbReference type="Proteomes" id="UP000887565">
    <property type="component" value="Unplaced"/>
</dbReference>
<dbReference type="WBParaSite" id="nRc.2.0.1.t31747-RA">
    <property type="protein sequence ID" value="nRc.2.0.1.t31747-RA"/>
    <property type="gene ID" value="nRc.2.0.1.g31747"/>
</dbReference>
<reference evidence="2" key="1">
    <citation type="submission" date="2022-11" db="UniProtKB">
        <authorList>
            <consortium name="WormBaseParasite"/>
        </authorList>
    </citation>
    <scope>IDENTIFICATION</scope>
</reference>
<proteinExistence type="predicted"/>
<dbReference type="AlphaFoldDB" id="A0A915JZC1"/>
<accession>A0A915JZC1</accession>
<evidence type="ECO:0000313" key="2">
    <source>
        <dbReference type="WBParaSite" id="nRc.2.0.1.t31747-RA"/>
    </source>
</evidence>
<protein>
    <submittedName>
        <fullName evidence="2">Uncharacterized protein</fullName>
    </submittedName>
</protein>
<sequence>MASGCGHAVSIVGGCASGSRHKCKSQMRITGIADSSPDSGSRTSAMVLGAEATRTLDSVIFATLCKSVLGPPTRRFSEALCVKLNVSSHLTFQNLLRIP</sequence>
<name>A0A915JZC1_ROMCU</name>